<sequence>MNGDVDPSGLTCGNQAGRVSRLGDVSIVHRLFEEGVGESGFPFDARGDGLGICTRRNFFGGLSEYLGIGYRAFSPETLDPAAVSGHVERGRVTTGSGIQKRP</sequence>
<accession>A0AAW6LW78</accession>
<dbReference type="RefSeq" id="WP_143541236.1">
    <property type="nucleotide sequence ID" value="NZ_CP077418.1"/>
</dbReference>
<dbReference type="AlphaFoldDB" id="A0AAW6LW78"/>
<comment type="caution">
    <text evidence="1">The sequence shown here is derived from an EMBL/GenBank/DDBJ whole genome shotgun (WGS) entry which is preliminary data.</text>
</comment>
<evidence type="ECO:0000313" key="2">
    <source>
        <dbReference type="Proteomes" id="UP001217325"/>
    </source>
</evidence>
<proteinExistence type="predicted"/>
<organism evidence="1 2">
    <name type="scientific">Rhodococcus qingshengii</name>
    <dbReference type="NCBI Taxonomy" id="334542"/>
    <lineage>
        <taxon>Bacteria</taxon>
        <taxon>Bacillati</taxon>
        <taxon>Actinomycetota</taxon>
        <taxon>Actinomycetes</taxon>
        <taxon>Mycobacteriales</taxon>
        <taxon>Nocardiaceae</taxon>
        <taxon>Rhodococcus</taxon>
        <taxon>Rhodococcus erythropolis group</taxon>
    </lineage>
</organism>
<name>A0AAW6LW78_RHOSG</name>
<reference evidence="1" key="1">
    <citation type="submission" date="2023-02" db="EMBL/GenBank/DDBJ databases">
        <title>A novel hydrolase synthesized by Rhodococcus erythropolis HQ is responsible for the detoxification of Zearalenone.</title>
        <authorList>
            <person name="Hu J."/>
            <person name="Xu J."/>
        </authorList>
    </citation>
    <scope>NUCLEOTIDE SEQUENCE</scope>
    <source>
        <strain evidence="1">HQ</strain>
    </source>
</reference>
<evidence type="ECO:0000313" key="1">
    <source>
        <dbReference type="EMBL" id="MDE8649630.1"/>
    </source>
</evidence>
<dbReference type="EMBL" id="JARDXE010000030">
    <property type="protein sequence ID" value="MDE8649630.1"/>
    <property type="molecule type" value="Genomic_DNA"/>
</dbReference>
<protein>
    <submittedName>
        <fullName evidence="1">Uncharacterized protein</fullName>
    </submittedName>
</protein>
<gene>
    <name evidence="1" type="ORF">PXH69_32145</name>
</gene>
<dbReference type="Proteomes" id="UP001217325">
    <property type="component" value="Unassembled WGS sequence"/>
</dbReference>